<dbReference type="InterPro" id="IPR029068">
    <property type="entry name" value="Glyas_Bleomycin-R_OHBP_Dase"/>
</dbReference>
<keyword evidence="3" id="KW-1185">Reference proteome</keyword>
<dbReference type="Proteomes" id="UP000199220">
    <property type="component" value="Unassembled WGS sequence"/>
</dbReference>
<gene>
    <name evidence="2" type="ORF">SAMN04488554_0334</name>
</gene>
<evidence type="ECO:0000313" key="2">
    <source>
        <dbReference type="EMBL" id="SED64383.1"/>
    </source>
</evidence>
<evidence type="ECO:0000259" key="1">
    <source>
        <dbReference type="Pfam" id="PF18029"/>
    </source>
</evidence>
<dbReference type="PANTHER" id="PTHR35908:SF1">
    <property type="entry name" value="CONSERVED PROTEIN"/>
    <property type="match status" value="1"/>
</dbReference>
<dbReference type="EMBL" id="FNTX01000001">
    <property type="protein sequence ID" value="SED64383.1"/>
    <property type="molecule type" value="Genomic_DNA"/>
</dbReference>
<dbReference type="CDD" id="cd06587">
    <property type="entry name" value="VOC"/>
    <property type="match status" value="1"/>
</dbReference>
<dbReference type="PANTHER" id="PTHR35908">
    <property type="entry name" value="HYPOTHETICAL FUSION PROTEIN"/>
    <property type="match status" value="1"/>
</dbReference>
<dbReference type="Gene3D" id="3.10.180.10">
    <property type="entry name" value="2,3-Dihydroxybiphenyl 1,2-Dioxygenase, domain 1"/>
    <property type="match status" value="2"/>
</dbReference>
<reference evidence="3" key="1">
    <citation type="submission" date="2016-10" db="EMBL/GenBank/DDBJ databases">
        <authorList>
            <person name="Varghese N."/>
            <person name="Submissions S."/>
        </authorList>
    </citation>
    <scope>NUCLEOTIDE SEQUENCE [LARGE SCALE GENOMIC DNA]</scope>
    <source>
        <strain evidence="3">DSM 21368</strain>
    </source>
</reference>
<feature type="domain" description="Glyoxalase-like" evidence="1">
    <location>
        <begin position="18"/>
        <end position="86"/>
    </location>
</feature>
<evidence type="ECO:0000313" key="3">
    <source>
        <dbReference type="Proteomes" id="UP000199220"/>
    </source>
</evidence>
<dbReference type="SUPFAM" id="SSF54593">
    <property type="entry name" value="Glyoxalase/Bleomycin resistance protein/Dihydroxybiphenyl dioxygenase"/>
    <property type="match status" value="1"/>
</dbReference>
<dbReference type="STRING" id="648782.SAMN04488554_0334"/>
<protein>
    <recommendedName>
        <fullName evidence="1">Glyoxalase-like domain-containing protein</fullName>
    </recommendedName>
</protein>
<proteinExistence type="predicted"/>
<dbReference type="Pfam" id="PF18029">
    <property type="entry name" value="Glyoxalase_6"/>
    <property type="match status" value="2"/>
</dbReference>
<dbReference type="InterPro" id="IPR041581">
    <property type="entry name" value="Glyoxalase_6"/>
</dbReference>
<feature type="domain" description="Glyoxalase-like" evidence="1">
    <location>
        <begin position="120"/>
        <end position="225"/>
    </location>
</feature>
<organism evidence="2 3">
    <name type="scientific">Ruania alba</name>
    <dbReference type="NCBI Taxonomy" id="648782"/>
    <lineage>
        <taxon>Bacteria</taxon>
        <taxon>Bacillati</taxon>
        <taxon>Actinomycetota</taxon>
        <taxon>Actinomycetes</taxon>
        <taxon>Micrococcales</taxon>
        <taxon>Ruaniaceae</taxon>
        <taxon>Ruania</taxon>
    </lineage>
</organism>
<name>A0A1H5CC78_9MICO</name>
<dbReference type="AlphaFoldDB" id="A0A1H5CC78"/>
<accession>A0A1H5CC78</accession>
<sequence length="238" mass="26668">MNYGGLVAPTWLTVFLDFDPARFDVGVQFWQHVTGSDLSPPRGEHDEFATLLPADGDPFLRVQRLQHRPSGVHLDVHLPGREFDVRRSPGGMAYCVVPGPESRRPAASVWPGGHRSIVDQICLDIPARHYDDECAFWSELTGWALHGSTVHTDFRSLVRPQGQPIRVLLQRVLDDRPRVTAHVDLATDDRAAESRRHEALGARVEGVHQWWTVLVDPAGSRYCITDRDTETGMPATSR</sequence>